<keyword evidence="6 8" id="KW-0472">Membrane</keyword>
<sequence length="967" mass="106732">MNTKFLLATSSIAALALAATPAIAGDVTGTVVDETDTVALQSATIEIEALGRQVVTARDGTYRIADLPAGTYEITARYVGAPAETMTVEVPATGTVVVNFALGGDDASRILVIGQGANISSALSRKYASDTVSDVLTRDAIGQFPDQNVAESLRRLPGINVLNDHGEGRFVSVRGLDPNLNASSINGVRVPAPESDIRAVALDVISSDIIESIEVKKSLTPDMDADTIGASIEINTVSAFDRRGNYVTARAEGSYNNYSEQLGPKASLDFAYRLADNIGVSGGVSYYQREYEVDTIEADGWDDDDGFIFPEEVQYRDYDVERERLSATLGFDFRASESTDLYIRGLFSQFDDQEYRRRTTLVLEDGFITGSGFTGSFADFDADEPGEEYELVVERDIKDRFERQRTYSLALGGETVTGPWTIEYMASYAKSSEKEDGNVDPTQFEREFSGDGLVLDLDFSDPRTPLYAASGVADFFDAATYELNDIEFVDTSDAQDEEFAARLDVAREFAMGNGVFTVQTGAKGRWREKTYNADVEFYEYDGEGTYSLADVLGEQTFRRGDIGPVASYTGATDFFLNNFADFELQGVDTIFDSAVSDYAIEEDILAAYLLGRWDSDNLSVIGGVRYEHTQTDIFGNNVLLVEEDGTLPNGETATEDTVIISDSFQPKNYGFWLPSLNIRFEPQDDLVMRLAGYRSVVRPPFSKVAPRFATEINDDDEIEGEFGNPSLKPYEAWNFDASLEYYFSGNGAVTAAFFYKDISNYVVDVEYNAEDLNENDQIDPEERLVFNGIAFDEAVIPLNGDSAEVWGIELGFAQQWTMLPGALSGLLTQFNYTYTDATGTVPDAASGTLGAVTETRTIPLPTTSKHTFNAVLGYENGPLSLRLAGTYRDGFLDELGSSAEEDRLIDDHFQLDFSAKYRITDNVQIFYEWINITEEDFFAYNTYGVRQNVYESEFSSWTMKGGVRVNF</sequence>
<dbReference type="InterPro" id="IPR000531">
    <property type="entry name" value="Beta-barrel_TonB"/>
</dbReference>
<dbReference type="PANTHER" id="PTHR40980:SF4">
    <property type="entry name" value="TONB-DEPENDENT RECEPTOR-LIKE BETA-BARREL DOMAIN-CONTAINING PROTEIN"/>
    <property type="match status" value="1"/>
</dbReference>
<evidence type="ECO:0000313" key="14">
    <source>
        <dbReference type="Proteomes" id="UP000309389"/>
    </source>
</evidence>
<keyword evidence="7 8" id="KW-0998">Cell outer membrane</keyword>
<dbReference type="Gene3D" id="2.40.170.20">
    <property type="entry name" value="TonB-dependent receptor, beta-barrel domain"/>
    <property type="match status" value="1"/>
</dbReference>
<evidence type="ECO:0000256" key="9">
    <source>
        <dbReference type="RuleBase" id="RU003357"/>
    </source>
</evidence>
<keyword evidence="13" id="KW-0675">Receptor</keyword>
<dbReference type="Pfam" id="PF13620">
    <property type="entry name" value="CarboxypepD_reg"/>
    <property type="match status" value="1"/>
</dbReference>
<evidence type="ECO:0000256" key="10">
    <source>
        <dbReference type="SAM" id="SignalP"/>
    </source>
</evidence>
<dbReference type="InterPro" id="IPR036942">
    <property type="entry name" value="Beta-barrel_TonB_sf"/>
</dbReference>
<comment type="caution">
    <text evidence="13">The sequence shown here is derived from an EMBL/GenBank/DDBJ whole genome shotgun (WGS) entry which is preliminary data.</text>
</comment>
<dbReference type="InterPro" id="IPR010104">
    <property type="entry name" value="TonB_rcpt_bac"/>
</dbReference>
<dbReference type="RefSeq" id="WP_136694160.1">
    <property type="nucleotide sequence ID" value="NZ_SSHH01000003.1"/>
</dbReference>
<comment type="subcellular location">
    <subcellularLocation>
        <location evidence="1 8">Cell outer membrane</location>
        <topology evidence="1 8">Multi-pass membrane protein</topology>
    </subcellularLocation>
</comment>
<dbReference type="SUPFAM" id="SSF56935">
    <property type="entry name" value="Porins"/>
    <property type="match status" value="1"/>
</dbReference>
<proteinExistence type="inferred from homology"/>
<reference evidence="13 14" key="1">
    <citation type="submission" date="2019-04" db="EMBL/GenBank/DDBJ databases">
        <title>Altererythrobacter aquimixticola sp. nov., isolated from sediment of junction between the ocean and a freshwater spring.</title>
        <authorList>
            <person name="Yoon J.-H."/>
        </authorList>
    </citation>
    <scope>NUCLEOTIDE SEQUENCE [LARGE SCALE GENOMIC DNA]</scope>
    <source>
        <strain evidence="13 14">SSKS-13</strain>
    </source>
</reference>
<evidence type="ECO:0000256" key="8">
    <source>
        <dbReference type="PROSITE-ProRule" id="PRU01360"/>
    </source>
</evidence>
<evidence type="ECO:0000256" key="3">
    <source>
        <dbReference type="ARBA" id="ARBA00022452"/>
    </source>
</evidence>
<dbReference type="InterPro" id="IPR037066">
    <property type="entry name" value="Plug_dom_sf"/>
</dbReference>
<dbReference type="PROSITE" id="PS52016">
    <property type="entry name" value="TONB_DEPENDENT_REC_3"/>
    <property type="match status" value="1"/>
</dbReference>
<dbReference type="Proteomes" id="UP000309389">
    <property type="component" value="Unassembled WGS sequence"/>
</dbReference>
<feature type="domain" description="TonB-dependent receptor plug" evidence="12">
    <location>
        <begin position="131"/>
        <end position="229"/>
    </location>
</feature>
<dbReference type="InterPro" id="IPR039426">
    <property type="entry name" value="TonB-dep_rcpt-like"/>
</dbReference>
<evidence type="ECO:0000256" key="5">
    <source>
        <dbReference type="ARBA" id="ARBA00023077"/>
    </source>
</evidence>
<evidence type="ECO:0000256" key="6">
    <source>
        <dbReference type="ARBA" id="ARBA00023136"/>
    </source>
</evidence>
<dbReference type="SUPFAM" id="SSF49464">
    <property type="entry name" value="Carboxypeptidase regulatory domain-like"/>
    <property type="match status" value="1"/>
</dbReference>
<dbReference type="Pfam" id="PF07715">
    <property type="entry name" value="Plug"/>
    <property type="match status" value="1"/>
</dbReference>
<keyword evidence="5 9" id="KW-0798">TonB box</keyword>
<evidence type="ECO:0000259" key="11">
    <source>
        <dbReference type="Pfam" id="PF00593"/>
    </source>
</evidence>
<evidence type="ECO:0000256" key="7">
    <source>
        <dbReference type="ARBA" id="ARBA00023237"/>
    </source>
</evidence>
<dbReference type="EMBL" id="SSHH01000003">
    <property type="protein sequence ID" value="TIX49683.1"/>
    <property type="molecule type" value="Genomic_DNA"/>
</dbReference>
<keyword evidence="4 8" id="KW-0812">Transmembrane</keyword>
<comment type="similarity">
    <text evidence="8 9">Belongs to the TonB-dependent receptor family.</text>
</comment>
<gene>
    <name evidence="13" type="ORF">E5222_12770</name>
</gene>
<accession>A0A4T3F4Q1</accession>
<evidence type="ECO:0000256" key="2">
    <source>
        <dbReference type="ARBA" id="ARBA00022448"/>
    </source>
</evidence>
<dbReference type="GO" id="GO:0009279">
    <property type="term" value="C:cell outer membrane"/>
    <property type="evidence" value="ECO:0007669"/>
    <property type="project" value="UniProtKB-SubCell"/>
</dbReference>
<keyword evidence="14" id="KW-1185">Reference proteome</keyword>
<organism evidence="13 14">
    <name type="scientific">Alteraurantiacibacter aquimixticola</name>
    <dbReference type="NCBI Taxonomy" id="2489173"/>
    <lineage>
        <taxon>Bacteria</taxon>
        <taxon>Pseudomonadati</taxon>
        <taxon>Pseudomonadota</taxon>
        <taxon>Alphaproteobacteria</taxon>
        <taxon>Sphingomonadales</taxon>
        <taxon>Erythrobacteraceae</taxon>
        <taxon>Alteraurantiacibacter</taxon>
    </lineage>
</organism>
<dbReference type="InterPro" id="IPR012910">
    <property type="entry name" value="Plug_dom"/>
</dbReference>
<name>A0A4T3F4Q1_9SPHN</name>
<dbReference type="Pfam" id="PF00593">
    <property type="entry name" value="TonB_dep_Rec_b-barrel"/>
    <property type="match status" value="1"/>
</dbReference>
<keyword evidence="10" id="KW-0732">Signal</keyword>
<feature type="signal peptide" evidence="10">
    <location>
        <begin position="1"/>
        <end position="24"/>
    </location>
</feature>
<keyword evidence="3 8" id="KW-1134">Transmembrane beta strand</keyword>
<dbReference type="AlphaFoldDB" id="A0A4T3F4Q1"/>
<evidence type="ECO:0000256" key="4">
    <source>
        <dbReference type="ARBA" id="ARBA00022692"/>
    </source>
</evidence>
<dbReference type="InterPro" id="IPR008969">
    <property type="entry name" value="CarboxyPept-like_regulatory"/>
</dbReference>
<dbReference type="OrthoDB" id="5476657at2"/>
<feature type="domain" description="TonB-dependent receptor-like beta-barrel" evidence="11">
    <location>
        <begin position="455"/>
        <end position="926"/>
    </location>
</feature>
<evidence type="ECO:0000313" key="13">
    <source>
        <dbReference type="EMBL" id="TIX49683.1"/>
    </source>
</evidence>
<dbReference type="Gene3D" id="2.170.130.10">
    <property type="entry name" value="TonB-dependent receptor, plug domain"/>
    <property type="match status" value="1"/>
</dbReference>
<keyword evidence="2 8" id="KW-0813">Transport</keyword>
<evidence type="ECO:0000259" key="12">
    <source>
        <dbReference type="Pfam" id="PF07715"/>
    </source>
</evidence>
<evidence type="ECO:0000256" key="1">
    <source>
        <dbReference type="ARBA" id="ARBA00004571"/>
    </source>
</evidence>
<dbReference type="PANTHER" id="PTHR40980">
    <property type="entry name" value="PLUG DOMAIN-CONTAINING PROTEIN"/>
    <property type="match status" value="1"/>
</dbReference>
<protein>
    <submittedName>
        <fullName evidence="13">TonB-dependent receptor</fullName>
    </submittedName>
</protein>
<dbReference type="NCBIfam" id="TIGR01782">
    <property type="entry name" value="TonB-Xanth-Caul"/>
    <property type="match status" value="1"/>
</dbReference>
<dbReference type="Gene3D" id="2.60.40.1120">
    <property type="entry name" value="Carboxypeptidase-like, regulatory domain"/>
    <property type="match status" value="1"/>
</dbReference>
<feature type="chain" id="PRO_5020520313" evidence="10">
    <location>
        <begin position="25"/>
        <end position="967"/>
    </location>
</feature>